<proteinExistence type="predicted"/>
<comment type="caution">
    <text evidence="1">The sequence shown here is derived from an EMBL/GenBank/DDBJ whole genome shotgun (WGS) entry which is preliminary data.</text>
</comment>
<dbReference type="NCBIfam" id="NF045672">
    <property type="entry name" value="MCP_gp7_epsi_15"/>
    <property type="match status" value="1"/>
</dbReference>
<evidence type="ECO:0000313" key="1">
    <source>
        <dbReference type="EMBL" id="KKN70131.1"/>
    </source>
</evidence>
<dbReference type="EMBL" id="LAZR01000411">
    <property type="protein sequence ID" value="KKN70131.1"/>
    <property type="molecule type" value="Genomic_DNA"/>
</dbReference>
<dbReference type="AlphaFoldDB" id="A0A0F9V977"/>
<dbReference type="InterPro" id="IPR048813">
    <property type="entry name" value="GP7-like"/>
</dbReference>
<name>A0A0F9V977_9ZZZZ</name>
<reference evidence="1" key="1">
    <citation type="journal article" date="2015" name="Nature">
        <title>Complex archaea that bridge the gap between prokaryotes and eukaryotes.</title>
        <authorList>
            <person name="Spang A."/>
            <person name="Saw J.H."/>
            <person name="Jorgensen S.L."/>
            <person name="Zaremba-Niedzwiedzka K."/>
            <person name="Martijn J."/>
            <person name="Lind A.E."/>
            <person name="van Eijk R."/>
            <person name="Schleper C."/>
            <person name="Guy L."/>
            <person name="Ettema T.J."/>
        </authorList>
    </citation>
    <scope>NUCLEOTIDE SEQUENCE</scope>
</reference>
<accession>A0A0F9V977</accession>
<dbReference type="Pfam" id="PF20911">
    <property type="entry name" value="GP7"/>
    <property type="match status" value="1"/>
</dbReference>
<evidence type="ECO:0008006" key="2">
    <source>
        <dbReference type="Google" id="ProtNLM"/>
    </source>
</evidence>
<protein>
    <recommendedName>
        <fullName evidence="2">Capsid protein</fullName>
    </recommendedName>
</protein>
<sequence length="340" mass="37940">MANRTITDRENMVIAARMTNNNEIMRVAEVLNETNDVIADAPVQRSTDITSHMVSRRTRLPAPEWVKIGAGWDATTGTVQQVRETMGNMHSRFLAPQKMMDIQPNPAKYRSNQERAHIEGMSQEFSNKFINGSTKGGAPEEFDGLQARYNTLSTDNTGYVLSNGASSGGGSSLTSIWFIQWREDGCYLITPRFGNGTGIGKEDKGLVYTLSDSSSGTASQRNKQLWAFITEFEWTVGLAIEDTRTVKRLCNISTVSGTDPATLDEDKVIQIRNNYRTRGMGTIYMYVNETLGTQLDILAKDKTNVYYQPSSPWGDHQLMFQDMPVRRMDAIATDEALVTT</sequence>
<gene>
    <name evidence="1" type="ORF">LCGC14_0434560</name>
</gene>
<organism evidence="1">
    <name type="scientific">marine sediment metagenome</name>
    <dbReference type="NCBI Taxonomy" id="412755"/>
    <lineage>
        <taxon>unclassified sequences</taxon>
        <taxon>metagenomes</taxon>
        <taxon>ecological metagenomes</taxon>
    </lineage>
</organism>